<organism evidence="1 2">
    <name type="scientific">Mesotoga infera</name>
    <dbReference type="NCBI Taxonomy" id="1236046"/>
    <lineage>
        <taxon>Bacteria</taxon>
        <taxon>Thermotogati</taxon>
        <taxon>Thermotogota</taxon>
        <taxon>Thermotogae</taxon>
        <taxon>Kosmotogales</taxon>
        <taxon>Kosmotogaceae</taxon>
        <taxon>Mesotoga</taxon>
    </lineage>
</organism>
<dbReference type="Pfam" id="PF13487">
    <property type="entry name" value="HD_5"/>
    <property type="match status" value="1"/>
</dbReference>
<name>A0A7Z7PMU2_9BACT</name>
<evidence type="ECO:0000313" key="2">
    <source>
        <dbReference type="Proteomes" id="UP000250796"/>
    </source>
</evidence>
<dbReference type="AlphaFoldDB" id="A0A7Z7PMU2"/>
<sequence>MSIITRDSTEVVTLGKRDRLGIESRIIMLADVFIALIEVRPYRKGMSLREALDVIARQVAQGILDDFVFAMLKNLIDEGLDFSKVEKTKNPFFERAPIPYDKPSI</sequence>
<protein>
    <recommendedName>
        <fullName evidence="3">HD-GYP domain-containing protein</fullName>
    </recommendedName>
</protein>
<keyword evidence="2" id="KW-1185">Reference proteome</keyword>
<dbReference type="KEGG" id="minf:MESINF_0023"/>
<accession>A0A7Z7PMU2</accession>
<dbReference type="Gene3D" id="1.10.3210.10">
    <property type="entry name" value="Hypothetical protein af1432"/>
    <property type="match status" value="1"/>
</dbReference>
<evidence type="ECO:0000313" key="1">
    <source>
        <dbReference type="EMBL" id="SSC11472.1"/>
    </source>
</evidence>
<evidence type="ECO:0008006" key="3">
    <source>
        <dbReference type="Google" id="ProtNLM"/>
    </source>
</evidence>
<dbReference type="SUPFAM" id="SSF109604">
    <property type="entry name" value="HD-domain/PDEase-like"/>
    <property type="match status" value="1"/>
</dbReference>
<proteinExistence type="predicted"/>
<dbReference type="Proteomes" id="UP000250796">
    <property type="component" value="Chromosome MESINF"/>
</dbReference>
<reference evidence="1 2" key="1">
    <citation type="submission" date="2017-01" db="EMBL/GenBank/DDBJ databases">
        <authorList>
            <person name="Erauso G."/>
        </authorList>
    </citation>
    <scope>NUCLEOTIDE SEQUENCE [LARGE SCALE GENOMIC DNA]</scope>
    <source>
        <strain evidence="1">MESINF1</strain>
    </source>
</reference>
<dbReference type="EMBL" id="LS974202">
    <property type="protein sequence ID" value="SSC11472.1"/>
    <property type="molecule type" value="Genomic_DNA"/>
</dbReference>
<gene>
    <name evidence="1" type="ORF">MESINF_0023</name>
</gene>